<comment type="caution">
    <text evidence="1">The sequence shown here is derived from an EMBL/GenBank/DDBJ whole genome shotgun (WGS) entry which is preliminary data.</text>
</comment>
<evidence type="ECO:0000313" key="1">
    <source>
        <dbReference type="EMBL" id="RNA23843.1"/>
    </source>
</evidence>
<reference evidence="1 2" key="1">
    <citation type="journal article" date="2018" name="Sci. Rep.">
        <title>Genomic signatures of local adaptation to the degree of environmental predictability in rotifers.</title>
        <authorList>
            <person name="Franch-Gras L."/>
            <person name="Hahn C."/>
            <person name="Garcia-Roger E.M."/>
            <person name="Carmona M.J."/>
            <person name="Serra M."/>
            <person name="Gomez A."/>
        </authorList>
    </citation>
    <scope>NUCLEOTIDE SEQUENCE [LARGE SCALE GENOMIC DNA]</scope>
    <source>
        <strain evidence="1">HYR1</strain>
    </source>
</reference>
<dbReference type="Proteomes" id="UP000276133">
    <property type="component" value="Unassembled WGS sequence"/>
</dbReference>
<dbReference type="EMBL" id="REGN01003209">
    <property type="protein sequence ID" value="RNA23843.1"/>
    <property type="molecule type" value="Genomic_DNA"/>
</dbReference>
<gene>
    <name evidence="1" type="ORF">BpHYR1_030549</name>
</gene>
<evidence type="ECO:0000313" key="2">
    <source>
        <dbReference type="Proteomes" id="UP000276133"/>
    </source>
</evidence>
<proteinExistence type="predicted"/>
<organism evidence="1 2">
    <name type="scientific">Brachionus plicatilis</name>
    <name type="common">Marine rotifer</name>
    <name type="synonym">Brachionus muelleri</name>
    <dbReference type="NCBI Taxonomy" id="10195"/>
    <lineage>
        <taxon>Eukaryota</taxon>
        <taxon>Metazoa</taxon>
        <taxon>Spiralia</taxon>
        <taxon>Gnathifera</taxon>
        <taxon>Rotifera</taxon>
        <taxon>Eurotatoria</taxon>
        <taxon>Monogononta</taxon>
        <taxon>Pseudotrocha</taxon>
        <taxon>Ploima</taxon>
        <taxon>Brachionidae</taxon>
        <taxon>Brachionus</taxon>
    </lineage>
</organism>
<dbReference type="AlphaFoldDB" id="A0A3M7RJT5"/>
<name>A0A3M7RJT5_BRAPC</name>
<keyword evidence="2" id="KW-1185">Reference proteome</keyword>
<protein>
    <submittedName>
        <fullName evidence="1">Uncharacterized protein</fullName>
    </submittedName>
</protein>
<sequence>MAVTQLAAVIHNAQSKFIGEDVLAFVRLNLFVNGEPSGRLVLVLHFKVGHLIVVTVGQPPLEQYSIGANLLHNWSRLGAAHAQLIAGYALVQTGVRPLHGHNAQIAQLLIYFEASHQRRLNDQIVLQPIDLHTTATCHTQQHHRLALVNARVLRAQYYLGALFVQPRTGHI</sequence>
<accession>A0A3M7RJT5</accession>